<evidence type="ECO:0000256" key="6">
    <source>
        <dbReference type="SAM" id="Coils"/>
    </source>
</evidence>
<keyword evidence="6" id="KW-0175">Coiled coil</keyword>
<dbReference type="CDD" id="cd00266">
    <property type="entry name" value="MADS_SRF_like"/>
    <property type="match status" value="1"/>
</dbReference>
<keyword evidence="9" id="KW-1185">Reference proteome</keyword>
<reference evidence="8" key="1">
    <citation type="submission" date="2023-12" db="EMBL/GenBank/DDBJ databases">
        <title>Genome assembly of Anisodus tanguticus.</title>
        <authorList>
            <person name="Wang Y.-J."/>
        </authorList>
    </citation>
    <scope>NUCLEOTIDE SEQUENCE</scope>
    <source>
        <strain evidence="8">KB-2021</strain>
        <tissue evidence="8">Leaf</tissue>
    </source>
</reference>
<comment type="caution">
    <text evidence="8">The sequence shown here is derived from an EMBL/GenBank/DDBJ whole genome shotgun (WGS) entry which is preliminary data.</text>
</comment>
<dbReference type="AlphaFoldDB" id="A0AAE1S8B1"/>
<dbReference type="GO" id="GO:0000981">
    <property type="term" value="F:DNA-binding transcription factor activity, RNA polymerase II-specific"/>
    <property type="evidence" value="ECO:0007669"/>
    <property type="project" value="InterPro"/>
</dbReference>
<evidence type="ECO:0000256" key="1">
    <source>
        <dbReference type="ARBA" id="ARBA00004123"/>
    </source>
</evidence>
<dbReference type="PRINTS" id="PR00404">
    <property type="entry name" value="MADSDOMAIN"/>
</dbReference>
<dbReference type="InterPro" id="IPR050142">
    <property type="entry name" value="MADS-box/MEF2_TF"/>
</dbReference>
<keyword evidence="2" id="KW-0805">Transcription regulation</keyword>
<dbReference type="GO" id="GO:0005634">
    <property type="term" value="C:nucleus"/>
    <property type="evidence" value="ECO:0007669"/>
    <property type="project" value="UniProtKB-SubCell"/>
</dbReference>
<keyword evidence="3" id="KW-0238">DNA-binding</keyword>
<sequence length="408" mass="45232">MTRKKVKLALIESITERKASYKKRQKGFFKKAQEVSILCDVETAIVIYSPYHNEPEVYPNHAAVINTFTKFRELPELEQSKNMETQVEFTKQRIKKLKEQLRKVRKENRVKQFTSKMYEVLNGEDIPADMHPYDLNDLSYVINQNLKRVYESIKVMAGGEGSTSNVPQPIAGLMVPDVTNSEGPSAPLFTPPVAPLSVVPLVAPSMVPGGTSSKGLRAPLMVPVMAPKSLVPPVAPSMVPLVASAPTQVPQPMFHSVAPLRTPQTVSLVDPSRVPPPFPSFSSEMFPPVFSQLYPPIPQQMALRRAPGMAPPMPPSTIASLMPSPMMAPPMSAPGFPPMTPRMDPSMNVPPLGASMLMSNYQNYSYGFPQSPELSEMLNWDDDVLTLFDDPFFNNINVQDPNHNNNNF</sequence>
<proteinExistence type="predicted"/>
<dbReference type="GO" id="GO:0000987">
    <property type="term" value="F:cis-regulatory region sequence-specific DNA binding"/>
    <property type="evidence" value="ECO:0007669"/>
    <property type="project" value="InterPro"/>
</dbReference>
<feature type="coiled-coil region" evidence="6">
    <location>
        <begin position="80"/>
        <end position="114"/>
    </location>
</feature>
<gene>
    <name evidence="8" type="ORF">RND71_016115</name>
</gene>
<evidence type="ECO:0000313" key="8">
    <source>
        <dbReference type="EMBL" id="KAK4364757.1"/>
    </source>
</evidence>
<name>A0AAE1S8B1_9SOLA</name>
<evidence type="ECO:0000256" key="3">
    <source>
        <dbReference type="ARBA" id="ARBA00023125"/>
    </source>
</evidence>
<keyword evidence="4" id="KW-0804">Transcription</keyword>
<dbReference type="InterPro" id="IPR033897">
    <property type="entry name" value="SRF-like_MADS-box"/>
</dbReference>
<evidence type="ECO:0000256" key="2">
    <source>
        <dbReference type="ARBA" id="ARBA00023015"/>
    </source>
</evidence>
<feature type="domain" description="MADS-box" evidence="7">
    <location>
        <begin position="1"/>
        <end position="49"/>
    </location>
</feature>
<keyword evidence="5" id="KW-0539">Nucleus</keyword>
<dbReference type="Proteomes" id="UP001291623">
    <property type="component" value="Unassembled WGS sequence"/>
</dbReference>
<dbReference type="PANTHER" id="PTHR48019">
    <property type="entry name" value="SERUM RESPONSE FACTOR HOMOLOG"/>
    <property type="match status" value="1"/>
</dbReference>
<dbReference type="GO" id="GO:0045944">
    <property type="term" value="P:positive regulation of transcription by RNA polymerase II"/>
    <property type="evidence" value="ECO:0007669"/>
    <property type="project" value="InterPro"/>
</dbReference>
<accession>A0AAE1S8B1</accession>
<dbReference type="Gene3D" id="3.40.1810.10">
    <property type="entry name" value="Transcription factor, MADS-box"/>
    <property type="match status" value="1"/>
</dbReference>
<dbReference type="InterPro" id="IPR002100">
    <property type="entry name" value="TF_MADSbox"/>
</dbReference>
<dbReference type="InterPro" id="IPR036879">
    <property type="entry name" value="TF_MADSbox_sf"/>
</dbReference>
<evidence type="ECO:0000259" key="7">
    <source>
        <dbReference type="PROSITE" id="PS50066"/>
    </source>
</evidence>
<dbReference type="Pfam" id="PF00319">
    <property type="entry name" value="SRF-TF"/>
    <property type="match status" value="1"/>
</dbReference>
<dbReference type="GO" id="GO:0046983">
    <property type="term" value="F:protein dimerization activity"/>
    <property type="evidence" value="ECO:0007669"/>
    <property type="project" value="InterPro"/>
</dbReference>
<protein>
    <recommendedName>
        <fullName evidence="7">MADS-box domain-containing protein</fullName>
    </recommendedName>
</protein>
<evidence type="ECO:0000256" key="4">
    <source>
        <dbReference type="ARBA" id="ARBA00023163"/>
    </source>
</evidence>
<evidence type="ECO:0000256" key="5">
    <source>
        <dbReference type="ARBA" id="ARBA00023242"/>
    </source>
</evidence>
<dbReference type="PROSITE" id="PS50066">
    <property type="entry name" value="MADS_BOX_2"/>
    <property type="match status" value="1"/>
</dbReference>
<dbReference type="SUPFAM" id="SSF55455">
    <property type="entry name" value="SRF-like"/>
    <property type="match status" value="1"/>
</dbReference>
<comment type="subcellular location">
    <subcellularLocation>
        <location evidence="1">Nucleus</location>
    </subcellularLocation>
</comment>
<dbReference type="EMBL" id="JAVYJV010000008">
    <property type="protein sequence ID" value="KAK4364757.1"/>
    <property type="molecule type" value="Genomic_DNA"/>
</dbReference>
<evidence type="ECO:0000313" key="9">
    <source>
        <dbReference type="Proteomes" id="UP001291623"/>
    </source>
</evidence>
<organism evidence="8 9">
    <name type="scientific">Anisodus tanguticus</name>
    <dbReference type="NCBI Taxonomy" id="243964"/>
    <lineage>
        <taxon>Eukaryota</taxon>
        <taxon>Viridiplantae</taxon>
        <taxon>Streptophyta</taxon>
        <taxon>Embryophyta</taxon>
        <taxon>Tracheophyta</taxon>
        <taxon>Spermatophyta</taxon>
        <taxon>Magnoliopsida</taxon>
        <taxon>eudicotyledons</taxon>
        <taxon>Gunneridae</taxon>
        <taxon>Pentapetalae</taxon>
        <taxon>asterids</taxon>
        <taxon>lamiids</taxon>
        <taxon>Solanales</taxon>
        <taxon>Solanaceae</taxon>
        <taxon>Solanoideae</taxon>
        <taxon>Hyoscyameae</taxon>
        <taxon>Anisodus</taxon>
    </lineage>
</organism>
<dbReference type="SMART" id="SM00432">
    <property type="entry name" value="MADS"/>
    <property type="match status" value="1"/>
</dbReference>